<dbReference type="PANTHER" id="PTHR30250:SF10">
    <property type="entry name" value="LIPOPOLYSACCHARIDE BIOSYNTHESIS PROTEIN WZXC"/>
    <property type="match status" value="1"/>
</dbReference>
<feature type="transmembrane region" description="Helical" evidence="7">
    <location>
        <begin position="385"/>
        <end position="406"/>
    </location>
</feature>
<feature type="transmembrane region" description="Helical" evidence="7">
    <location>
        <begin position="116"/>
        <end position="136"/>
    </location>
</feature>
<proteinExistence type="inferred from homology"/>
<sequence>QTFIDSGFSNALIQKKDRTETDYSTVFYFNIVVAGIVYGILFIGSPYIAGFYKEPQLEIITKWVGLNIILSAFSIVQRAKLSIKLDFKTQTKASLLSVIVSGCIGIALAYQGFGVWALVIQALSSSLLNTLLLWIFAKWRPSWIFSWLSFKTLFFFGSKLLLAGLLNTIYINLYSLVIGHKYSSTEVGYYNRAYQFASFPSVNIVGVFNRAIFPMQCRLQDEEERLNAIFIRYLRMTCFIIFPLMIGLTVLAKPLILLLLTEKWLPAAELLPILCVAYMWYPVISINNYMLNVRGRSDYFLKAEIVKKVAAIGILVLTIPWGLKALCRGLVVYNWVDMVIIIYYTKKVIRTGYIRQIKNIAPFFLMTIGMGGVMLLSIMCINNTIFKLLGGLITGVLSYFMLSFIFRIKEFISIMRFTKINLFKGRQHV</sequence>
<feature type="transmembrane region" description="Helical" evidence="7">
    <location>
        <begin position="264"/>
        <end position="284"/>
    </location>
</feature>
<reference evidence="8" key="1">
    <citation type="submission" date="2019-03" db="EMBL/GenBank/DDBJ databases">
        <title>Single cell metagenomics reveals metabolic interactions within the superorganism composed of flagellate Streblomastix strix and complex community of Bacteroidetes bacteria on its surface.</title>
        <authorList>
            <person name="Treitli S.C."/>
            <person name="Kolisko M."/>
            <person name="Husnik F."/>
            <person name="Keeling P."/>
            <person name="Hampl V."/>
        </authorList>
    </citation>
    <scope>NUCLEOTIDE SEQUENCE</scope>
    <source>
        <strain evidence="8">STM</strain>
    </source>
</reference>
<evidence type="ECO:0000313" key="8">
    <source>
        <dbReference type="EMBL" id="KAA6340153.1"/>
    </source>
</evidence>
<feature type="non-terminal residue" evidence="8">
    <location>
        <position position="1"/>
    </location>
</feature>
<feature type="transmembrane region" description="Helical" evidence="7">
    <location>
        <begin position="148"/>
        <end position="173"/>
    </location>
</feature>
<feature type="transmembrane region" description="Helical" evidence="7">
    <location>
        <begin position="233"/>
        <end position="252"/>
    </location>
</feature>
<evidence type="ECO:0000256" key="2">
    <source>
        <dbReference type="ARBA" id="ARBA00007430"/>
    </source>
</evidence>
<feature type="transmembrane region" description="Helical" evidence="7">
    <location>
        <begin position="25"/>
        <end position="48"/>
    </location>
</feature>
<gene>
    <name evidence="8" type="ORF">EZS27_011950</name>
</gene>
<accession>A0A5J4S499</accession>
<keyword evidence="3" id="KW-1003">Cell membrane</keyword>
<comment type="subcellular location">
    <subcellularLocation>
        <location evidence="1">Cell membrane</location>
        <topology evidence="1">Multi-pass membrane protein</topology>
    </subcellularLocation>
</comment>
<keyword evidence="6 7" id="KW-0472">Membrane</keyword>
<feature type="transmembrane region" description="Helical" evidence="7">
    <location>
        <begin position="357"/>
        <end position="379"/>
    </location>
</feature>
<dbReference type="CDD" id="cd13127">
    <property type="entry name" value="MATE_tuaB_like"/>
    <property type="match status" value="1"/>
</dbReference>
<evidence type="ECO:0000256" key="4">
    <source>
        <dbReference type="ARBA" id="ARBA00022692"/>
    </source>
</evidence>
<feature type="transmembrane region" description="Helical" evidence="7">
    <location>
        <begin position="329"/>
        <end position="345"/>
    </location>
</feature>
<comment type="similarity">
    <text evidence="2">Belongs to the polysaccharide synthase family.</text>
</comment>
<keyword evidence="4 7" id="KW-0812">Transmembrane</keyword>
<dbReference type="AlphaFoldDB" id="A0A5J4S499"/>
<name>A0A5J4S499_9ZZZZ</name>
<evidence type="ECO:0000256" key="1">
    <source>
        <dbReference type="ARBA" id="ARBA00004651"/>
    </source>
</evidence>
<dbReference type="GO" id="GO:0005886">
    <property type="term" value="C:plasma membrane"/>
    <property type="evidence" value="ECO:0007669"/>
    <property type="project" value="UniProtKB-SubCell"/>
</dbReference>
<feature type="transmembrane region" description="Helical" evidence="7">
    <location>
        <begin position="193"/>
        <end position="212"/>
    </location>
</feature>
<evidence type="ECO:0000256" key="5">
    <source>
        <dbReference type="ARBA" id="ARBA00022989"/>
    </source>
</evidence>
<comment type="caution">
    <text evidence="8">The sequence shown here is derived from an EMBL/GenBank/DDBJ whole genome shotgun (WGS) entry which is preliminary data.</text>
</comment>
<evidence type="ECO:0000256" key="7">
    <source>
        <dbReference type="SAM" id="Phobius"/>
    </source>
</evidence>
<dbReference type="EMBL" id="SNRY01000480">
    <property type="protein sequence ID" value="KAA6340153.1"/>
    <property type="molecule type" value="Genomic_DNA"/>
</dbReference>
<evidence type="ECO:0000256" key="6">
    <source>
        <dbReference type="ARBA" id="ARBA00023136"/>
    </source>
</evidence>
<feature type="transmembrane region" description="Helical" evidence="7">
    <location>
        <begin position="60"/>
        <end position="81"/>
    </location>
</feature>
<organism evidence="8">
    <name type="scientific">termite gut metagenome</name>
    <dbReference type="NCBI Taxonomy" id="433724"/>
    <lineage>
        <taxon>unclassified sequences</taxon>
        <taxon>metagenomes</taxon>
        <taxon>organismal metagenomes</taxon>
    </lineage>
</organism>
<feature type="transmembrane region" description="Helical" evidence="7">
    <location>
        <begin position="305"/>
        <end position="323"/>
    </location>
</feature>
<protein>
    <submittedName>
        <fullName evidence="8">Teichuronic acid biosynthesis protein TuaB</fullName>
    </submittedName>
</protein>
<feature type="transmembrane region" description="Helical" evidence="7">
    <location>
        <begin position="93"/>
        <end position="110"/>
    </location>
</feature>
<dbReference type="Pfam" id="PF13440">
    <property type="entry name" value="Polysacc_synt_3"/>
    <property type="match status" value="1"/>
</dbReference>
<dbReference type="InterPro" id="IPR050833">
    <property type="entry name" value="Poly_Biosynth_Transport"/>
</dbReference>
<evidence type="ECO:0000256" key="3">
    <source>
        <dbReference type="ARBA" id="ARBA00022475"/>
    </source>
</evidence>
<dbReference type="PANTHER" id="PTHR30250">
    <property type="entry name" value="PST FAMILY PREDICTED COLANIC ACID TRANSPORTER"/>
    <property type="match status" value="1"/>
</dbReference>
<keyword evidence="5 7" id="KW-1133">Transmembrane helix</keyword>